<keyword evidence="1" id="KW-1133">Transmembrane helix</keyword>
<feature type="transmembrane region" description="Helical" evidence="1">
    <location>
        <begin position="6"/>
        <end position="25"/>
    </location>
</feature>
<proteinExistence type="predicted"/>
<keyword evidence="1" id="KW-0472">Membrane</keyword>
<gene>
    <name evidence="2" type="ORF">Fadolivirus_1_446</name>
</gene>
<accession>A0A7D3QV17</accession>
<keyword evidence="3" id="KW-1185">Reference proteome</keyword>
<sequence length="64" mass="7506">MNTEYNILLYILQIVSIYNAIVMGWDVKKIGMNTYELTKKNIRDKNIDLNEFVNSLISSDNITY</sequence>
<dbReference type="EMBL" id="MT418680">
    <property type="protein sequence ID" value="QKF93904.1"/>
    <property type="molecule type" value="Genomic_DNA"/>
</dbReference>
<keyword evidence="1" id="KW-0812">Transmembrane</keyword>
<reference evidence="2 3" key="1">
    <citation type="submission" date="2020-04" db="EMBL/GenBank/DDBJ databases">
        <title>Advantages and limits of metagenomic assembly and binning of a giant virus.</title>
        <authorList>
            <person name="Schulz F."/>
            <person name="Andreani J."/>
            <person name="Francis R."/>
            <person name="Boudjemaa H."/>
            <person name="Bou Khalil J.Y."/>
            <person name="Lee J."/>
            <person name="La Scola B."/>
            <person name="Woyke T."/>
        </authorList>
    </citation>
    <scope>NUCLEOTIDE SEQUENCE [LARGE SCALE GENOMIC DNA]</scope>
    <source>
        <strain evidence="2 3">FV1/VV64</strain>
    </source>
</reference>
<dbReference type="Proteomes" id="UP001162001">
    <property type="component" value="Segment"/>
</dbReference>
<evidence type="ECO:0000256" key="1">
    <source>
        <dbReference type="SAM" id="Phobius"/>
    </source>
</evidence>
<name>A0A7D3QV17_9VIRU</name>
<protein>
    <submittedName>
        <fullName evidence="2">Uncharacterized protein</fullName>
    </submittedName>
</protein>
<organism evidence="2 3">
    <name type="scientific">Fadolivirus FV1/VV64</name>
    <dbReference type="NCBI Taxonomy" id="3070911"/>
    <lineage>
        <taxon>Viruses</taxon>
        <taxon>Varidnaviria</taxon>
        <taxon>Bamfordvirae</taxon>
        <taxon>Nucleocytoviricota</taxon>
        <taxon>Megaviricetes</taxon>
        <taxon>Imitervirales</taxon>
        <taxon>Mimiviridae</taxon>
        <taxon>Klosneuvirinae</taxon>
        <taxon>Fadolivirus</taxon>
        <taxon>Fadolivirus algeromassiliense</taxon>
    </lineage>
</organism>
<evidence type="ECO:0000313" key="3">
    <source>
        <dbReference type="Proteomes" id="UP001162001"/>
    </source>
</evidence>
<evidence type="ECO:0000313" key="2">
    <source>
        <dbReference type="EMBL" id="QKF93904.1"/>
    </source>
</evidence>